<dbReference type="EMBL" id="ML987191">
    <property type="protein sequence ID" value="KAF2253507.1"/>
    <property type="molecule type" value="Genomic_DNA"/>
</dbReference>
<feature type="transmembrane region" description="Helical" evidence="1">
    <location>
        <begin position="51"/>
        <end position="68"/>
    </location>
</feature>
<keyword evidence="3" id="KW-1185">Reference proteome</keyword>
<accession>A0A6A6ITS0</accession>
<feature type="transmembrane region" description="Helical" evidence="1">
    <location>
        <begin position="222"/>
        <end position="250"/>
    </location>
</feature>
<feature type="transmembrane region" description="Helical" evidence="1">
    <location>
        <begin position="23"/>
        <end position="39"/>
    </location>
</feature>
<feature type="transmembrane region" description="Helical" evidence="1">
    <location>
        <begin position="122"/>
        <end position="143"/>
    </location>
</feature>
<sequence length="363" mass="40665">MANQEGKCNFEGNDDMYGMGIRIGYYLQWYGAILAAWIAPDESQGLRIANSLFVTATFLALVILTVRNHKPEDLPIVETYIILFLAFGSYLVLVPVYIWRIFTGCNPLWDPTRFPRANPGRVYSVCNTLLLVTVLVFQLWFWVHQVPKLDGEECTQYGFFFWKFDLNSKSFMALNIIPSIILLGICMTTVGTIGWKILVRGRNWRDSRKKYLPLDSVPRRRIYVLQVLDSASQTIVTTVIIIGVELTIIWNEIEGVHDISSAGQTIPLFLGIGAVAMVFYVRFFKKDAEEVLTDDAATKPSLPQSSSAQRWEMGSAQAYFNQGTTQTNTPPVHATAWNDLPGAARAAAEGGKAWWGGAHGHQA</sequence>
<feature type="transmembrane region" description="Helical" evidence="1">
    <location>
        <begin position="80"/>
        <end position="102"/>
    </location>
</feature>
<keyword evidence="1" id="KW-0812">Transmembrane</keyword>
<organism evidence="2 3">
    <name type="scientific">Trematosphaeria pertusa</name>
    <dbReference type="NCBI Taxonomy" id="390896"/>
    <lineage>
        <taxon>Eukaryota</taxon>
        <taxon>Fungi</taxon>
        <taxon>Dikarya</taxon>
        <taxon>Ascomycota</taxon>
        <taxon>Pezizomycotina</taxon>
        <taxon>Dothideomycetes</taxon>
        <taxon>Pleosporomycetidae</taxon>
        <taxon>Pleosporales</taxon>
        <taxon>Massarineae</taxon>
        <taxon>Trematosphaeriaceae</taxon>
        <taxon>Trematosphaeria</taxon>
    </lineage>
</organism>
<protein>
    <submittedName>
        <fullName evidence="2">Uncharacterized protein</fullName>
    </submittedName>
</protein>
<dbReference type="GeneID" id="54578071"/>
<feature type="transmembrane region" description="Helical" evidence="1">
    <location>
        <begin position="176"/>
        <end position="201"/>
    </location>
</feature>
<evidence type="ECO:0000313" key="3">
    <source>
        <dbReference type="Proteomes" id="UP000800094"/>
    </source>
</evidence>
<keyword evidence="1" id="KW-0472">Membrane</keyword>
<dbReference type="RefSeq" id="XP_033688511.1">
    <property type="nucleotide sequence ID" value="XM_033824741.1"/>
</dbReference>
<proteinExistence type="predicted"/>
<reference evidence="2" key="1">
    <citation type="journal article" date="2020" name="Stud. Mycol.">
        <title>101 Dothideomycetes genomes: a test case for predicting lifestyles and emergence of pathogens.</title>
        <authorList>
            <person name="Haridas S."/>
            <person name="Albert R."/>
            <person name="Binder M."/>
            <person name="Bloem J."/>
            <person name="Labutti K."/>
            <person name="Salamov A."/>
            <person name="Andreopoulos B."/>
            <person name="Baker S."/>
            <person name="Barry K."/>
            <person name="Bills G."/>
            <person name="Bluhm B."/>
            <person name="Cannon C."/>
            <person name="Castanera R."/>
            <person name="Culley D."/>
            <person name="Daum C."/>
            <person name="Ezra D."/>
            <person name="Gonzalez J."/>
            <person name="Henrissat B."/>
            <person name="Kuo A."/>
            <person name="Liang C."/>
            <person name="Lipzen A."/>
            <person name="Lutzoni F."/>
            <person name="Magnuson J."/>
            <person name="Mondo S."/>
            <person name="Nolan M."/>
            <person name="Ohm R."/>
            <person name="Pangilinan J."/>
            <person name="Park H.-J."/>
            <person name="Ramirez L."/>
            <person name="Alfaro M."/>
            <person name="Sun H."/>
            <person name="Tritt A."/>
            <person name="Yoshinaga Y."/>
            <person name="Zwiers L.-H."/>
            <person name="Turgeon B."/>
            <person name="Goodwin S."/>
            <person name="Spatafora J."/>
            <person name="Crous P."/>
            <person name="Grigoriev I."/>
        </authorList>
    </citation>
    <scope>NUCLEOTIDE SEQUENCE</scope>
    <source>
        <strain evidence="2">CBS 122368</strain>
    </source>
</reference>
<feature type="transmembrane region" description="Helical" evidence="1">
    <location>
        <begin position="262"/>
        <end position="281"/>
    </location>
</feature>
<dbReference type="OrthoDB" id="3945378at2759"/>
<keyword evidence="1" id="KW-1133">Transmembrane helix</keyword>
<evidence type="ECO:0000313" key="2">
    <source>
        <dbReference type="EMBL" id="KAF2253507.1"/>
    </source>
</evidence>
<gene>
    <name evidence="2" type="ORF">BU26DRAFT_450375</name>
</gene>
<evidence type="ECO:0000256" key="1">
    <source>
        <dbReference type="SAM" id="Phobius"/>
    </source>
</evidence>
<dbReference type="AlphaFoldDB" id="A0A6A6ITS0"/>
<dbReference type="Proteomes" id="UP000800094">
    <property type="component" value="Unassembled WGS sequence"/>
</dbReference>
<name>A0A6A6ITS0_9PLEO</name>